<dbReference type="AlphaFoldDB" id="A0A7S0DQK0"/>
<feature type="transmembrane region" description="Helical" evidence="2">
    <location>
        <begin position="21"/>
        <end position="40"/>
    </location>
</feature>
<protein>
    <recommendedName>
        <fullName evidence="4">Sugar transporter SWEET1</fullName>
    </recommendedName>
</protein>
<keyword evidence="2" id="KW-0472">Membrane</keyword>
<sequence>MFFAPLLTLVAKSPIGSCISPVFALIGLLNCVLWTCYGISLRKNSLIWIPNALGAVACAIQALIIAAHEEISEKGKGSAKRKLPTIKEEFQAHKWATSPSEKSKSQRRASSC</sequence>
<feature type="region of interest" description="Disordered" evidence="1">
    <location>
        <begin position="90"/>
        <end position="112"/>
    </location>
</feature>
<dbReference type="EMBL" id="HBEM01031441">
    <property type="protein sequence ID" value="CAD8462444.1"/>
    <property type="molecule type" value="Transcribed_RNA"/>
</dbReference>
<proteinExistence type="predicted"/>
<dbReference type="InterPro" id="IPR004316">
    <property type="entry name" value="SWEET_rpt"/>
</dbReference>
<evidence type="ECO:0000256" key="1">
    <source>
        <dbReference type="SAM" id="MobiDB-lite"/>
    </source>
</evidence>
<name>A0A7S0DQK0_9EUKA</name>
<gene>
    <name evidence="3" type="ORF">LAMO00422_LOCUS21404</name>
</gene>
<accession>A0A7S0DQK0</accession>
<keyword evidence="2" id="KW-0812">Transmembrane</keyword>
<dbReference type="Pfam" id="PF03083">
    <property type="entry name" value="MtN3_slv"/>
    <property type="match status" value="1"/>
</dbReference>
<evidence type="ECO:0008006" key="4">
    <source>
        <dbReference type="Google" id="ProtNLM"/>
    </source>
</evidence>
<dbReference type="Gene3D" id="1.20.1280.290">
    <property type="match status" value="1"/>
</dbReference>
<feature type="transmembrane region" description="Helical" evidence="2">
    <location>
        <begin position="46"/>
        <end position="67"/>
    </location>
</feature>
<reference evidence="3" key="1">
    <citation type="submission" date="2021-01" db="EMBL/GenBank/DDBJ databases">
        <authorList>
            <person name="Corre E."/>
            <person name="Pelletier E."/>
            <person name="Niang G."/>
            <person name="Scheremetjew M."/>
            <person name="Finn R."/>
            <person name="Kale V."/>
            <person name="Holt S."/>
            <person name="Cochrane G."/>
            <person name="Meng A."/>
            <person name="Brown T."/>
            <person name="Cohen L."/>
        </authorList>
    </citation>
    <scope>NUCLEOTIDE SEQUENCE</scope>
    <source>
        <strain evidence="3">CCMP2058</strain>
    </source>
</reference>
<evidence type="ECO:0000256" key="2">
    <source>
        <dbReference type="SAM" id="Phobius"/>
    </source>
</evidence>
<organism evidence="3">
    <name type="scientific">Amorphochlora amoebiformis</name>
    <dbReference type="NCBI Taxonomy" id="1561963"/>
    <lineage>
        <taxon>Eukaryota</taxon>
        <taxon>Sar</taxon>
        <taxon>Rhizaria</taxon>
        <taxon>Cercozoa</taxon>
        <taxon>Chlorarachniophyceae</taxon>
        <taxon>Amorphochlora</taxon>
    </lineage>
</organism>
<dbReference type="GO" id="GO:0016020">
    <property type="term" value="C:membrane"/>
    <property type="evidence" value="ECO:0007669"/>
    <property type="project" value="InterPro"/>
</dbReference>
<evidence type="ECO:0000313" key="3">
    <source>
        <dbReference type="EMBL" id="CAD8462444.1"/>
    </source>
</evidence>
<keyword evidence="2" id="KW-1133">Transmembrane helix</keyword>